<sequence>MSHSDHDSASIQHDSFYFNGDVSDNVKSQNSGKIEGFPEVRGSGWNSVLALEQTAGGTLSMVKAGVGLHNSARLLRINRADASGWINNNQLRFIGSAATASTAKILNLNAGSGDVIGNVVESLGVQVKARNKLVDFLDGGRCVGNEVRGIWADPSNLSASNLIDFNSSDGNVMTLNPQYPIYEGNIAYGGENSVVSLSNGKTIAGLSGDEKGVWQYSMNFNDVGVQRANTTAMVTADNTAQSMADMDNTRAAIVIGAEQSDIGDSFVDLVLFAGARDSTAVSLVERLNITRSYSRSGTLIQISIDDNGATYNVAVTSFDGPTP</sequence>
<evidence type="ECO:0000313" key="1">
    <source>
        <dbReference type="EMBL" id="SDK21050.1"/>
    </source>
</evidence>
<organism evidence="1 2">
    <name type="scientific">Halovenus aranensis</name>
    <dbReference type="NCBI Taxonomy" id="890420"/>
    <lineage>
        <taxon>Archaea</taxon>
        <taxon>Methanobacteriati</taxon>
        <taxon>Methanobacteriota</taxon>
        <taxon>Stenosarchaea group</taxon>
        <taxon>Halobacteria</taxon>
        <taxon>Halobacteriales</taxon>
        <taxon>Haloarculaceae</taxon>
        <taxon>Halovenus</taxon>
    </lineage>
</organism>
<dbReference type="AlphaFoldDB" id="A0A1G9A3S0"/>
<evidence type="ECO:0000313" key="2">
    <source>
        <dbReference type="Proteomes" id="UP000198856"/>
    </source>
</evidence>
<proteinExistence type="predicted"/>
<dbReference type="RefSeq" id="WP_092704982.1">
    <property type="nucleotide sequence ID" value="NZ_FNFC01000047.1"/>
</dbReference>
<protein>
    <submittedName>
        <fullName evidence="1">Uncharacterized protein</fullName>
    </submittedName>
</protein>
<gene>
    <name evidence="1" type="ORF">SAMN05216226_1471</name>
</gene>
<reference evidence="1 2" key="1">
    <citation type="submission" date="2016-10" db="EMBL/GenBank/DDBJ databases">
        <authorList>
            <person name="de Groot N.N."/>
        </authorList>
    </citation>
    <scope>NUCLEOTIDE SEQUENCE [LARGE SCALE GENOMIC DNA]</scope>
    <source>
        <strain evidence="1 2">IBRC-M10015</strain>
    </source>
</reference>
<dbReference type="EMBL" id="FNFC01000047">
    <property type="protein sequence ID" value="SDK21050.1"/>
    <property type="molecule type" value="Genomic_DNA"/>
</dbReference>
<keyword evidence="2" id="KW-1185">Reference proteome</keyword>
<dbReference type="Proteomes" id="UP000198856">
    <property type="component" value="Unassembled WGS sequence"/>
</dbReference>
<name>A0A1G9A3S0_9EURY</name>
<accession>A0A1G9A3S0</accession>